<dbReference type="GO" id="GO:0004722">
    <property type="term" value="F:protein serine/threonine phosphatase activity"/>
    <property type="evidence" value="ECO:0007669"/>
    <property type="project" value="UniProtKB-EC"/>
</dbReference>
<dbReference type="GO" id="GO:0005737">
    <property type="term" value="C:cytoplasm"/>
    <property type="evidence" value="ECO:0007669"/>
    <property type="project" value="TreeGrafter"/>
</dbReference>
<proteinExistence type="inferred from homology"/>
<dbReference type="PRINTS" id="PR00114">
    <property type="entry name" value="STPHPHTASE"/>
</dbReference>
<dbReference type="InterPro" id="IPR006186">
    <property type="entry name" value="Ser/Thr-sp_prot-phosphatase"/>
</dbReference>
<dbReference type="PROSITE" id="PS00125">
    <property type="entry name" value="SER_THR_PHOSPHATASE"/>
    <property type="match status" value="1"/>
</dbReference>
<feature type="region of interest" description="Disordered" evidence="2">
    <location>
        <begin position="436"/>
        <end position="469"/>
    </location>
</feature>
<comment type="similarity">
    <text evidence="1">Belongs to the PPP phosphatase family.</text>
</comment>
<evidence type="ECO:0000313" key="4">
    <source>
        <dbReference type="Proteomes" id="UP000492821"/>
    </source>
</evidence>
<dbReference type="PANTHER" id="PTHR11668">
    <property type="entry name" value="SERINE/THREONINE PROTEIN PHOSPHATASE"/>
    <property type="match status" value="1"/>
</dbReference>
<dbReference type="Proteomes" id="UP000492821">
    <property type="component" value="Unassembled WGS sequence"/>
</dbReference>
<keyword evidence="1" id="KW-0378">Hydrolase</keyword>
<evidence type="ECO:0000313" key="5">
    <source>
        <dbReference type="WBParaSite" id="Pan_g12520.t1"/>
    </source>
</evidence>
<feature type="domain" description="Serine/threonine specific protein phosphatases" evidence="3">
    <location>
        <begin position="236"/>
        <end position="241"/>
    </location>
</feature>
<dbReference type="SMART" id="SM00156">
    <property type="entry name" value="PP2Ac"/>
    <property type="match status" value="1"/>
</dbReference>
<dbReference type="AlphaFoldDB" id="A0A7E4ZR51"/>
<comment type="catalytic activity">
    <reaction evidence="1">
        <text>O-phospho-L-threonyl-[protein] + H2O = L-threonyl-[protein] + phosphate</text>
        <dbReference type="Rhea" id="RHEA:47004"/>
        <dbReference type="Rhea" id="RHEA-COMP:11060"/>
        <dbReference type="Rhea" id="RHEA-COMP:11605"/>
        <dbReference type="ChEBI" id="CHEBI:15377"/>
        <dbReference type="ChEBI" id="CHEBI:30013"/>
        <dbReference type="ChEBI" id="CHEBI:43474"/>
        <dbReference type="ChEBI" id="CHEBI:61977"/>
        <dbReference type="EC" id="3.1.3.16"/>
    </reaction>
</comment>
<accession>A0A7E4ZR51</accession>
<dbReference type="WBParaSite" id="Pan_g12520.t1">
    <property type="protein sequence ID" value="Pan_g12520.t1"/>
    <property type="gene ID" value="Pan_g12520"/>
</dbReference>
<dbReference type="EC" id="3.1.3.16" evidence="1"/>
<dbReference type="Gene3D" id="3.60.21.10">
    <property type="match status" value="1"/>
</dbReference>
<evidence type="ECO:0000256" key="2">
    <source>
        <dbReference type="SAM" id="MobiDB-lite"/>
    </source>
</evidence>
<dbReference type="GO" id="GO:0005634">
    <property type="term" value="C:nucleus"/>
    <property type="evidence" value="ECO:0007669"/>
    <property type="project" value="TreeGrafter"/>
</dbReference>
<dbReference type="Pfam" id="PF00149">
    <property type="entry name" value="Metallophos"/>
    <property type="match status" value="1"/>
</dbReference>
<reference evidence="4" key="1">
    <citation type="journal article" date="2013" name="Genetics">
        <title>The draft genome and transcriptome of Panagrellus redivivus are shaped by the harsh demands of a free-living lifestyle.</title>
        <authorList>
            <person name="Srinivasan J."/>
            <person name="Dillman A.R."/>
            <person name="Macchietto M.G."/>
            <person name="Heikkinen L."/>
            <person name="Lakso M."/>
            <person name="Fracchia K.M."/>
            <person name="Antoshechkin I."/>
            <person name="Mortazavi A."/>
            <person name="Wong G."/>
            <person name="Sternberg P.W."/>
        </authorList>
    </citation>
    <scope>NUCLEOTIDE SEQUENCE [LARGE SCALE GENOMIC DNA]</scope>
    <source>
        <strain evidence="4">MT8872</strain>
    </source>
</reference>
<dbReference type="InterPro" id="IPR050341">
    <property type="entry name" value="PP1_catalytic_subunit"/>
</dbReference>
<name>A0A7E4ZR51_PANRE</name>
<evidence type="ECO:0000256" key="1">
    <source>
        <dbReference type="RuleBase" id="RU004273"/>
    </source>
</evidence>
<dbReference type="SUPFAM" id="SSF56300">
    <property type="entry name" value="Metallo-dependent phosphatases"/>
    <property type="match status" value="1"/>
</dbReference>
<dbReference type="InterPro" id="IPR004843">
    <property type="entry name" value="Calcineurin-like_PHP"/>
</dbReference>
<evidence type="ECO:0000259" key="3">
    <source>
        <dbReference type="PROSITE" id="PS00125"/>
    </source>
</evidence>
<protein>
    <recommendedName>
        <fullName evidence="1">Serine/threonine-protein phosphatase</fullName>
        <ecNumber evidence="1">3.1.3.16</ecNumber>
    </recommendedName>
</protein>
<organism evidence="4 5">
    <name type="scientific">Panagrellus redivivus</name>
    <name type="common">Microworm</name>
    <dbReference type="NCBI Taxonomy" id="6233"/>
    <lineage>
        <taxon>Eukaryota</taxon>
        <taxon>Metazoa</taxon>
        <taxon>Ecdysozoa</taxon>
        <taxon>Nematoda</taxon>
        <taxon>Chromadorea</taxon>
        <taxon>Rhabditida</taxon>
        <taxon>Tylenchina</taxon>
        <taxon>Panagrolaimomorpha</taxon>
        <taxon>Panagrolaimoidea</taxon>
        <taxon>Panagrolaimidae</taxon>
        <taxon>Panagrellus</taxon>
    </lineage>
</organism>
<dbReference type="PANTHER" id="PTHR11668:SF10">
    <property type="entry name" value="SERINE_THREONINE-PROTEIN PHOSPHATASE"/>
    <property type="match status" value="1"/>
</dbReference>
<keyword evidence="4" id="KW-1185">Reference proteome</keyword>
<dbReference type="InterPro" id="IPR029052">
    <property type="entry name" value="Metallo-depent_PP-like"/>
</dbReference>
<feature type="compositionally biased region" description="Polar residues" evidence="2">
    <location>
        <begin position="33"/>
        <end position="50"/>
    </location>
</feature>
<sequence>MASASSRQVKRNQIFTKDVRKQRAISLKDVSMRSEQMTSMSKSIAPTQYSGRKMEPSAPLMEKTCPESSSPDRKQRHSSLKDTIKNFISRRAQERTSGAEGRGGISNVNLDSEADVDINIDSIDLPKFIDKHFAKPQPGVHRMNYKAAEVRAIVNAAMKVFASEGTLLEVRAPVIICGDVHGQFNDLLNMLLLLGTPPSTRYLFLGDYVDRGQMSLECIIMLMCYKILYPNCVYLLRGNHECARVNTKYGFAEEIDNLFPMPASNNIWCLFQRAFNQMPVAAVVDEKILCMHGGLSPVLDSLDDIRCEKKPLRNPFKGVINDMLWADPDCNICFWRASARGSGFVFGEQVVKDVCQRLGIELITRAHQLCVDGFWVFAQRRLMTIFSAPAYCNLFRNAGAALKVDANLHCQLVAFVPGGPNVQQMIVDRNQLWESPPTDPNVANAAGNSFGKGSGSGEVAGEKPLPQPC</sequence>
<reference evidence="5" key="2">
    <citation type="submission" date="2020-10" db="UniProtKB">
        <authorList>
            <consortium name="WormBaseParasite"/>
        </authorList>
    </citation>
    <scope>IDENTIFICATION</scope>
</reference>
<feature type="region of interest" description="Disordered" evidence="2">
    <location>
        <begin position="26"/>
        <end position="80"/>
    </location>
</feature>